<dbReference type="EMBL" id="JBHSBH010000010">
    <property type="protein sequence ID" value="MFC3997665.1"/>
    <property type="molecule type" value="Genomic_DNA"/>
</dbReference>
<keyword evidence="6" id="KW-0061">Asparagine biosynthesis</keyword>
<dbReference type="InterPro" id="IPR051786">
    <property type="entry name" value="ASN_synthetase/amidase"/>
</dbReference>
<gene>
    <name evidence="10" type="ORF">ACFOVU_17155</name>
</gene>
<dbReference type="SUPFAM" id="SSF52402">
    <property type="entry name" value="Adenine nucleotide alpha hydrolases-like"/>
    <property type="match status" value="1"/>
</dbReference>
<keyword evidence="7" id="KW-0315">Glutamine amidotransferase</keyword>
<evidence type="ECO:0000256" key="7">
    <source>
        <dbReference type="ARBA" id="ARBA00022962"/>
    </source>
</evidence>
<dbReference type="InterPro" id="IPR029055">
    <property type="entry name" value="Ntn_hydrolases_N"/>
</dbReference>
<evidence type="ECO:0000259" key="9">
    <source>
        <dbReference type="PROSITE" id="PS51278"/>
    </source>
</evidence>
<dbReference type="RefSeq" id="WP_378534788.1">
    <property type="nucleotide sequence ID" value="NZ_JBHSBH010000010.1"/>
</dbReference>
<dbReference type="Pfam" id="PF00733">
    <property type="entry name" value="Asn_synthase"/>
    <property type="match status" value="1"/>
</dbReference>
<sequence length="611" mass="66680">MSGVVGWIDFERDLVRDRPVLMALTGTLAQRGPDQESVWVSRYAALGYRGLDAPPVSGGQPFVVEIGDAPVAACVTGTPAGLEDLRTRLRAAGCAHAARAGAAELVVRGYLEWGEDVVPRLTGAFALAIWDGRTGELVLARDRMGGQTLFYAAGRSGVVFASERKALLMHPETASVVDINGLREVVAHALPPGPIFHGLSQVESAEIARFGRSGWTRRRYWRLEPRPHTDDVEATVATVRAMLEEGVRAAVPEDTSQVAATLSGGIDSSAVAALVAAEMRRHGRDRLRTFTVDFGGEAFRRGAVHDTRDEPYARAVAEHIDATYNLVELDPADILDPVVRTGIMRAKDCPTRIYDMDASQYLFLQHVAAQGAKVVFTGGMGDQLFHGARWSTDRELVQSGTFPWIALAQRHGSVNGFGTRLLDAGVLAALDLPTYYRDAYASAVAEVEYLPEDDDWQRLMRQVSHLLLTRFRTDSGLFNAVGLQLRAPINNHRLIEYAYNIPARMQTHGGIEKGLLRAAVADTLPEQVVRRPQSATPVSASPAYAQRLHQEFTAVLADRQAPVHPLIDLPAAAKIADDPASLIGDRLTRADVDLVLQLNLWLDCYRVRLAL</sequence>
<feature type="domain" description="Glutamine amidotransferase type-2" evidence="9">
    <location>
        <begin position="2"/>
        <end position="213"/>
    </location>
</feature>
<protein>
    <recommendedName>
        <fullName evidence="3">asparagine synthase (glutamine-hydrolyzing)</fullName>
        <ecNumber evidence="3">6.3.5.4</ecNumber>
    </recommendedName>
</protein>
<organism evidence="10 11">
    <name type="scientific">Nocardiopsis sediminis</name>
    <dbReference type="NCBI Taxonomy" id="1778267"/>
    <lineage>
        <taxon>Bacteria</taxon>
        <taxon>Bacillati</taxon>
        <taxon>Actinomycetota</taxon>
        <taxon>Actinomycetes</taxon>
        <taxon>Streptosporangiales</taxon>
        <taxon>Nocardiopsidaceae</taxon>
        <taxon>Nocardiopsis</taxon>
    </lineage>
</organism>
<evidence type="ECO:0000313" key="11">
    <source>
        <dbReference type="Proteomes" id="UP001595847"/>
    </source>
</evidence>
<dbReference type="SUPFAM" id="SSF56235">
    <property type="entry name" value="N-terminal nucleophile aminohydrolases (Ntn hydrolases)"/>
    <property type="match status" value="1"/>
</dbReference>
<evidence type="ECO:0000256" key="2">
    <source>
        <dbReference type="ARBA" id="ARBA00005752"/>
    </source>
</evidence>
<evidence type="ECO:0000256" key="1">
    <source>
        <dbReference type="ARBA" id="ARBA00005187"/>
    </source>
</evidence>
<dbReference type="InterPro" id="IPR001962">
    <property type="entry name" value="Asn_synthase"/>
</dbReference>
<dbReference type="InterPro" id="IPR006426">
    <property type="entry name" value="Asn_synth_AEB"/>
</dbReference>
<accession>A0ABV8FSP4</accession>
<dbReference type="Proteomes" id="UP001595847">
    <property type="component" value="Unassembled WGS sequence"/>
</dbReference>
<dbReference type="PANTHER" id="PTHR43284">
    <property type="entry name" value="ASPARAGINE SYNTHETASE (GLUTAMINE-HYDROLYZING)"/>
    <property type="match status" value="1"/>
</dbReference>
<reference evidence="11" key="1">
    <citation type="journal article" date="2019" name="Int. J. Syst. Evol. Microbiol.">
        <title>The Global Catalogue of Microorganisms (GCM) 10K type strain sequencing project: providing services to taxonomists for standard genome sequencing and annotation.</title>
        <authorList>
            <consortium name="The Broad Institute Genomics Platform"/>
            <consortium name="The Broad Institute Genome Sequencing Center for Infectious Disease"/>
            <person name="Wu L."/>
            <person name="Ma J."/>
        </authorList>
    </citation>
    <scope>NUCLEOTIDE SEQUENCE [LARGE SCALE GENOMIC DNA]</scope>
    <source>
        <strain evidence="11">TBRC 1826</strain>
    </source>
</reference>
<comment type="similarity">
    <text evidence="2">Belongs to the asparagine synthetase family.</text>
</comment>
<keyword evidence="5" id="KW-0067">ATP-binding</keyword>
<comment type="pathway">
    <text evidence="1">Amino-acid biosynthesis; L-asparagine biosynthesis; L-asparagine from L-aspartate (L-Gln route): step 1/1.</text>
</comment>
<dbReference type="EC" id="6.3.5.4" evidence="3"/>
<dbReference type="PROSITE" id="PS51278">
    <property type="entry name" value="GATASE_TYPE_2"/>
    <property type="match status" value="1"/>
</dbReference>
<keyword evidence="6" id="KW-0028">Amino-acid biosynthesis</keyword>
<keyword evidence="4" id="KW-0547">Nucleotide-binding</keyword>
<dbReference type="Gene3D" id="3.40.50.620">
    <property type="entry name" value="HUPs"/>
    <property type="match status" value="1"/>
</dbReference>
<evidence type="ECO:0000256" key="6">
    <source>
        <dbReference type="ARBA" id="ARBA00022888"/>
    </source>
</evidence>
<evidence type="ECO:0000256" key="4">
    <source>
        <dbReference type="ARBA" id="ARBA00022741"/>
    </source>
</evidence>
<dbReference type="InterPro" id="IPR033738">
    <property type="entry name" value="AsnB_N"/>
</dbReference>
<evidence type="ECO:0000313" key="10">
    <source>
        <dbReference type="EMBL" id="MFC3997665.1"/>
    </source>
</evidence>
<dbReference type="PANTHER" id="PTHR43284:SF1">
    <property type="entry name" value="ASPARAGINE SYNTHETASE"/>
    <property type="match status" value="1"/>
</dbReference>
<dbReference type="PIRSF" id="PIRSF001589">
    <property type="entry name" value="Asn_synthetase_glu-h"/>
    <property type="match status" value="1"/>
</dbReference>
<evidence type="ECO:0000256" key="3">
    <source>
        <dbReference type="ARBA" id="ARBA00012737"/>
    </source>
</evidence>
<dbReference type="Gene3D" id="3.60.20.10">
    <property type="entry name" value="Glutamine Phosphoribosylpyrophosphate, subunit 1, domain 1"/>
    <property type="match status" value="1"/>
</dbReference>
<dbReference type="CDD" id="cd00712">
    <property type="entry name" value="AsnB"/>
    <property type="match status" value="1"/>
</dbReference>
<evidence type="ECO:0000256" key="8">
    <source>
        <dbReference type="ARBA" id="ARBA00048741"/>
    </source>
</evidence>
<proteinExistence type="inferred from homology"/>
<keyword evidence="11" id="KW-1185">Reference proteome</keyword>
<comment type="caution">
    <text evidence="10">The sequence shown here is derived from an EMBL/GenBank/DDBJ whole genome shotgun (WGS) entry which is preliminary data.</text>
</comment>
<dbReference type="Pfam" id="PF13537">
    <property type="entry name" value="GATase_7"/>
    <property type="match status" value="1"/>
</dbReference>
<name>A0ABV8FSP4_9ACTN</name>
<dbReference type="InterPro" id="IPR014729">
    <property type="entry name" value="Rossmann-like_a/b/a_fold"/>
</dbReference>
<dbReference type="CDD" id="cd01991">
    <property type="entry name" value="Asn_synthase_B_C"/>
    <property type="match status" value="1"/>
</dbReference>
<evidence type="ECO:0000256" key="5">
    <source>
        <dbReference type="ARBA" id="ARBA00022840"/>
    </source>
</evidence>
<comment type="catalytic activity">
    <reaction evidence="8">
        <text>L-aspartate + L-glutamine + ATP + H2O = L-asparagine + L-glutamate + AMP + diphosphate + H(+)</text>
        <dbReference type="Rhea" id="RHEA:12228"/>
        <dbReference type="ChEBI" id="CHEBI:15377"/>
        <dbReference type="ChEBI" id="CHEBI:15378"/>
        <dbReference type="ChEBI" id="CHEBI:29985"/>
        <dbReference type="ChEBI" id="CHEBI:29991"/>
        <dbReference type="ChEBI" id="CHEBI:30616"/>
        <dbReference type="ChEBI" id="CHEBI:33019"/>
        <dbReference type="ChEBI" id="CHEBI:58048"/>
        <dbReference type="ChEBI" id="CHEBI:58359"/>
        <dbReference type="ChEBI" id="CHEBI:456215"/>
        <dbReference type="EC" id="6.3.5.4"/>
    </reaction>
</comment>
<dbReference type="InterPro" id="IPR017932">
    <property type="entry name" value="GATase_2_dom"/>
</dbReference>